<dbReference type="AlphaFoldDB" id="A0A9N9JKQ6"/>
<protein>
    <submittedName>
        <fullName evidence="2">12488_t:CDS:1</fullName>
    </submittedName>
</protein>
<evidence type="ECO:0000313" key="2">
    <source>
        <dbReference type="EMBL" id="CAG8784077.1"/>
    </source>
</evidence>
<organism evidence="2 3">
    <name type="scientific">Cetraspora pellucida</name>
    <dbReference type="NCBI Taxonomy" id="1433469"/>
    <lineage>
        <taxon>Eukaryota</taxon>
        <taxon>Fungi</taxon>
        <taxon>Fungi incertae sedis</taxon>
        <taxon>Mucoromycota</taxon>
        <taxon>Glomeromycotina</taxon>
        <taxon>Glomeromycetes</taxon>
        <taxon>Diversisporales</taxon>
        <taxon>Gigasporaceae</taxon>
        <taxon>Cetraspora</taxon>
    </lineage>
</organism>
<evidence type="ECO:0000259" key="1">
    <source>
        <dbReference type="Pfam" id="PF03184"/>
    </source>
</evidence>
<accession>A0A9N9JKQ6</accession>
<name>A0A9N9JKQ6_9GLOM</name>
<sequence length="232" mass="26614">QWFDVKEISLNSNVLKIVGPKFPQVEKALEMWVSTAEQQQLTLTVRIGLRNHHIHGESESAPIDLLPQFREELQNILKARITSYNQLPKFLGSLQNRFRIQERKILLLVDNATSHAIDNSEEYPNICLHFLLANTTAHLQPIDAGIINAFKAHYKRLYIRQVINDFDESVEEPEKIDVLQAMRLVKSAWDEIKVKLAANEDLAIQEVHISEIVTAQCETQEIINLTDSSNIQ</sequence>
<dbReference type="EMBL" id="CAJVQA010024889">
    <property type="protein sequence ID" value="CAG8784077.1"/>
    <property type="molecule type" value="Genomic_DNA"/>
</dbReference>
<keyword evidence="3" id="KW-1185">Reference proteome</keyword>
<dbReference type="OrthoDB" id="2392502at2759"/>
<dbReference type="GO" id="GO:0003676">
    <property type="term" value="F:nucleic acid binding"/>
    <property type="evidence" value="ECO:0007669"/>
    <property type="project" value="InterPro"/>
</dbReference>
<evidence type="ECO:0000313" key="3">
    <source>
        <dbReference type="Proteomes" id="UP000789759"/>
    </source>
</evidence>
<dbReference type="Proteomes" id="UP000789759">
    <property type="component" value="Unassembled WGS sequence"/>
</dbReference>
<proteinExistence type="predicted"/>
<gene>
    <name evidence="2" type="ORF">CPELLU_LOCUS16569</name>
</gene>
<feature type="non-terminal residue" evidence="2">
    <location>
        <position position="1"/>
    </location>
</feature>
<dbReference type="InterPro" id="IPR004875">
    <property type="entry name" value="DDE_SF_endonuclease_dom"/>
</dbReference>
<comment type="caution">
    <text evidence="2">The sequence shown here is derived from an EMBL/GenBank/DDBJ whole genome shotgun (WGS) entry which is preliminary data.</text>
</comment>
<feature type="domain" description="DDE-1" evidence="1">
    <location>
        <begin position="90"/>
        <end position="195"/>
    </location>
</feature>
<dbReference type="Pfam" id="PF03184">
    <property type="entry name" value="DDE_1"/>
    <property type="match status" value="1"/>
</dbReference>
<reference evidence="2" key="1">
    <citation type="submission" date="2021-06" db="EMBL/GenBank/DDBJ databases">
        <authorList>
            <person name="Kallberg Y."/>
            <person name="Tangrot J."/>
            <person name="Rosling A."/>
        </authorList>
    </citation>
    <scope>NUCLEOTIDE SEQUENCE</scope>
    <source>
        <strain evidence="2">FL966</strain>
    </source>
</reference>